<evidence type="ECO:0000313" key="3">
    <source>
        <dbReference type="Proteomes" id="UP000000517"/>
    </source>
</evidence>
<dbReference type="OrthoDB" id="9800619at2"/>
<dbReference type="eggNOG" id="ENOG502ZIVS">
    <property type="taxonomic scope" value="Bacteria"/>
</dbReference>
<dbReference type="Proteomes" id="UP000001497">
    <property type="component" value="Chromosome"/>
</dbReference>
<reference evidence="2" key="3">
    <citation type="submission" date="2010-08" db="EMBL/GenBank/DDBJ databases">
        <authorList>
            <person name="Durkin A.S."/>
            <person name="Nelson K.E."/>
            <person name="Morrison M."/>
            <person name="Forsberg C.W."/>
            <person name="Wilson D.B."/>
            <person name="Russell J.B."/>
            <person name="Cann I.K.O."/>
            <person name="Mackie R.I."/>
            <person name="White B.A."/>
        </authorList>
    </citation>
    <scope>NUCLEOTIDE SEQUENCE</scope>
    <source>
        <strain evidence="2">S85</strain>
    </source>
</reference>
<sequence length="217" mass="25039">MVDNFKIIRSMLKFESPGDCYYVQLLRRQSDDPKIGGVPDPAYHGNMHSRSIKDYFISSLAHFDDVEKEIKTICEVFNVRAYIRLNKRTFKDISMIIFKHITEEICSGETFAPPLHLVARAAGRANAAGKSKTWIVDVDAEFVPYKQAVREMIEKCEPFQSANDIVEIQTKNGFHLIAKPFNTSRMDELWQSFCSENNINLPRFDIHKDNPTILYVK</sequence>
<dbReference type="EMBL" id="CP001792">
    <property type="protein sequence ID" value="ACX73642.1"/>
    <property type="molecule type" value="Genomic_DNA"/>
</dbReference>
<dbReference type="AlphaFoldDB" id="C9RIZ8"/>
<name>C9RIZ8_FIBSS</name>
<dbReference type="EMBL" id="CP002158">
    <property type="protein sequence ID" value="ADL25947.1"/>
    <property type="molecule type" value="Genomic_DNA"/>
</dbReference>
<evidence type="ECO:0000313" key="4">
    <source>
        <dbReference type="Proteomes" id="UP000001497"/>
    </source>
</evidence>
<protein>
    <submittedName>
        <fullName evidence="2">Uncharacterized protein</fullName>
    </submittedName>
</protein>
<dbReference type="STRING" id="59374.FSU_0420"/>
<proteinExistence type="predicted"/>
<dbReference type="RefSeq" id="WP_012819872.1">
    <property type="nucleotide sequence ID" value="NC_013410.1"/>
</dbReference>
<dbReference type="KEGG" id="fsc:FSU_0420"/>
<reference evidence="3" key="2">
    <citation type="submission" date="2010-08" db="EMBL/GenBank/DDBJ databases">
        <title>Complete sequence of Fibrobacter succinogenes subsp. succinogenes S85.</title>
        <authorList>
            <person name="Durkin A.S."/>
            <person name="Nelson K.E."/>
            <person name="Morrison M."/>
            <person name="Forsberg C.W."/>
            <person name="Wilson D.B."/>
            <person name="Russell J.B."/>
            <person name="Cann I.K.O."/>
            <person name="Mackie R.I."/>
            <person name="White B.A."/>
        </authorList>
    </citation>
    <scope>NUCLEOTIDE SEQUENCE [LARGE SCALE GENOMIC DNA]</scope>
    <source>
        <strain evidence="3">ATCC 19169 / S85</strain>
    </source>
</reference>
<dbReference type="Proteomes" id="UP000000517">
    <property type="component" value="Chromosome"/>
</dbReference>
<gene>
    <name evidence="1" type="ordered locus">Fisuc_0027</name>
    <name evidence="2" type="ordered locus">FSU_0420</name>
</gene>
<organism evidence="2 3">
    <name type="scientific">Fibrobacter succinogenes (strain ATCC 19169 / S85)</name>
    <dbReference type="NCBI Taxonomy" id="59374"/>
    <lineage>
        <taxon>Bacteria</taxon>
        <taxon>Pseudomonadati</taxon>
        <taxon>Fibrobacterota</taxon>
        <taxon>Fibrobacteria</taxon>
        <taxon>Fibrobacterales</taxon>
        <taxon>Fibrobacteraceae</taxon>
        <taxon>Fibrobacter</taxon>
    </lineage>
</organism>
<dbReference type="KEGG" id="fsu:Fisuc_0027"/>
<dbReference type="HOGENOM" id="CLU_1270725_0_0_0"/>
<accession>C9RIZ8</accession>
<evidence type="ECO:0000313" key="1">
    <source>
        <dbReference type="EMBL" id="ACX73642.1"/>
    </source>
</evidence>
<reference evidence="1 4" key="1">
    <citation type="submission" date="2009-10" db="EMBL/GenBank/DDBJ databases">
        <title>Complete sequence of Fibrobacter succinogenes subsp. succinogenes S85.</title>
        <authorList>
            <consortium name="US DOE Joint Genome Institute"/>
            <person name="Lucas S."/>
            <person name="Copeland A."/>
            <person name="Lapidus A."/>
            <person name="Glavina del Rio T."/>
            <person name="Tice H."/>
            <person name="Bruce D."/>
            <person name="Goodwin L."/>
            <person name="Pitluck S."/>
            <person name="Chertkov O."/>
            <person name="Detter J.C."/>
            <person name="Han C."/>
            <person name="Tapia R."/>
            <person name="Larimer F."/>
            <person name="Land M."/>
            <person name="Hauser L."/>
            <person name="Kyrpides N."/>
            <person name="Mikhailova N."/>
            <person name="Weimer P.J."/>
            <person name="Stevenson D.M."/>
            <person name="Boyum J."/>
            <person name="Brumm P.I."/>
            <person name="Mead D."/>
        </authorList>
    </citation>
    <scope>NUCLEOTIDE SEQUENCE [LARGE SCALE GENOMIC DNA]</scope>
    <source>
        <strain evidence="4">ATCC 19169 / S85</strain>
        <strain evidence="1">S85</strain>
    </source>
</reference>
<keyword evidence="4" id="KW-1185">Reference proteome</keyword>
<evidence type="ECO:0000313" key="2">
    <source>
        <dbReference type="EMBL" id="ADL25947.1"/>
    </source>
</evidence>